<dbReference type="Proteomes" id="UP000095287">
    <property type="component" value="Unplaced"/>
</dbReference>
<evidence type="ECO:0000313" key="1">
    <source>
        <dbReference type="Proteomes" id="UP000095287"/>
    </source>
</evidence>
<organism evidence="1 2">
    <name type="scientific">Steinernema glaseri</name>
    <dbReference type="NCBI Taxonomy" id="37863"/>
    <lineage>
        <taxon>Eukaryota</taxon>
        <taxon>Metazoa</taxon>
        <taxon>Ecdysozoa</taxon>
        <taxon>Nematoda</taxon>
        <taxon>Chromadorea</taxon>
        <taxon>Rhabditida</taxon>
        <taxon>Tylenchina</taxon>
        <taxon>Panagrolaimomorpha</taxon>
        <taxon>Strongyloidoidea</taxon>
        <taxon>Steinernematidae</taxon>
        <taxon>Steinernema</taxon>
    </lineage>
</organism>
<protein>
    <submittedName>
        <fullName evidence="2">Secreted protein</fullName>
    </submittedName>
</protein>
<reference evidence="2" key="1">
    <citation type="submission" date="2016-11" db="UniProtKB">
        <authorList>
            <consortium name="WormBaseParasite"/>
        </authorList>
    </citation>
    <scope>IDENTIFICATION</scope>
</reference>
<accession>A0A1I8A5Q1</accession>
<keyword evidence="1" id="KW-1185">Reference proteome</keyword>
<evidence type="ECO:0000313" key="2">
    <source>
        <dbReference type="WBParaSite" id="L893_g32843.t1"/>
    </source>
</evidence>
<proteinExistence type="predicted"/>
<dbReference type="WBParaSite" id="L893_g32843.t1">
    <property type="protein sequence ID" value="L893_g32843.t1"/>
    <property type="gene ID" value="L893_g32843"/>
</dbReference>
<dbReference type="AlphaFoldDB" id="A0A1I8A5Q1"/>
<sequence length="130" mass="14417">MHFRGTATNLLLEFRGSVATCDCFSWSGLYRNQGCNGLLSSPTTGILNGLQILSSKRSRPVIARGHMPPLHQRRSFKVFFPSGPYPKQLRSQAAAGFGGPIQTCFLFQKKNEKLRRMGKSEQGSQSALRL</sequence>
<name>A0A1I8A5Q1_9BILA</name>